<dbReference type="Gene3D" id="2.60.120.620">
    <property type="entry name" value="q2cbj1_9rhob like domain"/>
    <property type="match status" value="1"/>
</dbReference>
<dbReference type="RefSeq" id="WP_395418648.1">
    <property type="nucleotide sequence ID" value="NZ_JBIPKE010000019.1"/>
</dbReference>
<dbReference type="SUPFAM" id="SSF51197">
    <property type="entry name" value="Clavaminate synthase-like"/>
    <property type="match status" value="1"/>
</dbReference>
<dbReference type="InterPro" id="IPR008775">
    <property type="entry name" value="Phytyl_CoA_dOase-like"/>
</dbReference>
<name>A0ABW7NC14_9BACT</name>
<protein>
    <submittedName>
        <fullName evidence="1">Phytanoyl-CoA dioxygenase family protein</fullName>
    </submittedName>
</protein>
<dbReference type="Pfam" id="PF05721">
    <property type="entry name" value="PhyH"/>
    <property type="match status" value="1"/>
</dbReference>
<dbReference type="GO" id="GO:0051213">
    <property type="term" value="F:dioxygenase activity"/>
    <property type="evidence" value="ECO:0007669"/>
    <property type="project" value="UniProtKB-KW"/>
</dbReference>
<reference evidence="1 2" key="1">
    <citation type="journal article" date="2013" name="Int. J. Syst. Evol. Microbiol.">
        <title>Marinoscillum luteum sp. nov., isolated from marine sediment.</title>
        <authorList>
            <person name="Cha I.T."/>
            <person name="Park S.J."/>
            <person name="Kim S.J."/>
            <person name="Kim J.G."/>
            <person name="Jung M.Y."/>
            <person name="Shin K.S."/>
            <person name="Kwon K.K."/>
            <person name="Yang S.H."/>
            <person name="Seo Y.S."/>
            <person name="Rhee S.K."/>
        </authorList>
    </citation>
    <scope>NUCLEOTIDE SEQUENCE [LARGE SCALE GENOMIC DNA]</scope>
    <source>
        <strain evidence="1 2">KCTC 23939</strain>
    </source>
</reference>
<evidence type="ECO:0000313" key="1">
    <source>
        <dbReference type="EMBL" id="MFH6985172.1"/>
    </source>
</evidence>
<comment type="caution">
    <text evidence="1">The sequence shown here is derived from an EMBL/GenBank/DDBJ whole genome shotgun (WGS) entry which is preliminary data.</text>
</comment>
<dbReference type="EMBL" id="JBIPKE010000019">
    <property type="protein sequence ID" value="MFH6985172.1"/>
    <property type="molecule type" value="Genomic_DNA"/>
</dbReference>
<sequence length="254" mass="29265">MKNSLKLYLSETLYKLNYASINAKEAHADVLSGLKNEGCFKIERFLSEEQCRVLVEAADNFIINHPNLLKRESNDSDVRAYGVERIVSDFDIPKVDNLSMEIFRRFVVHNIHDGFKLLGKITASEDNLGSGGGWHRDAPFMHQFKTILYLTDVLEENGPFQYIRKSNRYKEFLNANKFLNKSIADYRFSEEEVEKLTSSGVLEEPTTFTAPAGTLLFADTRGLHRGKPLTEGERYAITHYHYNHKVDENKFFIK</sequence>
<evidence type="ECO:0000313" key="2">
    <source>
        <dbReference type="Proteomes" id="UP001610063"/>
    </source>
</evidence>
<dbReference type="Proteomes" id="UP001610063">
    <property type="component" value="Unassembled WGS sequence"/>
</dbReference>
<keyword evidence="1" id="KW-0560">Oxidoreductase</keyword>
<proteinExistence type="predicted"/>
<gene>
    <name evidence="1" type="ORF">ACHKAR_17100</name>
</gene>
<keyword evidence="1" id="KW-0223">Dioxygenase</keyword>
<accession>A0ABW7NC14</accession>
<keyword evidence="2" id="KW-1185">Reference proteome</keyword>
<organism evidence="1 2">
    <name type="scientific">Marinoscillum luteum</name>
    <dbReference type="NCBI Taxonomy" id="861051"/>
    <lineage>
        <taxon>Bacteria</taxon>
        <taxon>Pseudomonadati</taxon>
        <taxon>Bacteroidota</taxon>
        <taxon>Cytophagia</taxon>
        <taxon>Cytophagales</taxon>
        <taxon>Reichenbachiellaceae</taxon>
        <taxon>Marinoscillum</taxon>
    </lineage>
</organism>